<feature type="coiled-coil region" evidence="1">
    <location>
        <begin position="199"/>
        <end position="279"/>
    </location>
</feature>
<evidence type="ECO:0000259" key="2">
    <source>
        <dbReference type="Pfam" id="PF03962"/>
    </source>
</evidence>
<keyword evidence="4" id="KW-1185">Reference proteome</keyword>
<accession>A0A0D9QNF6</accession>
<name>A0A0D9QNF6_PLAFR</name>
<feature type="coiled-coil region" evidence="1">
    <location>
        <begin position="77"/>
        <end position="171"/>
    </location>
</feature>
<dbReference type="AlphaFoldDB" id="A0A0D9QNF6"/>
<organism evidence="3 4">
    <name type="scientific">Plasmodium fragile</name>
    <dbReference type="NCBI Taxonomy" id="5857"/>
    <lineage>
        <taxon>Eukaryota</taxon>
        <taxon>Sar</taxon>
        <taxon>Alveolata</taxon>
        <taxon>Apicomplexa</taxon>
        <taxon>Aconoidasida</taxon>
        <taxon>Haemosporida</taxon>
        <taxon>Plasmodiidae</taxon>
        <taxon>Plasmodium</taxon>
        <taxon>Plasmodium (Plasmodium)</taxon>
    </lineage>
</organism>
<evidence type="ECO:0000313" key="3">
    <source>
        <dbReference type="EMBL" id="KJP88473.1"/>
    </source>
</evidence>
<protein>
    <recommendedName>
        <fullName evidence="2">Mnd1 HTH domain-containing protein</fullName>
    </recommendedName>
</protein>
<dbReference type="EMBL" id="KQ001661">
    <property type="protein sequence ID" value="KJP88473.1"/>
    <property type="molecule type" value="Genomic_DNA"/>
</dbReference>
<dbReference type="Pfam" id="PF03962">
    <property type="entry name" value="Mnd1"/>
    <property type="match status" value="1"/>
</dbReference>
<dbReference type="OMA" id="ECYGDEY"/>
<gene>
    <name evidence="3" type="ORF">AK88_01925</name>
</gene>
<evidence type="ECO:0000313" key="4">
    <source>
        <dbReference type="Proteomes" id="UP000054561"/>
    </source>
</evidence>
<feature type="domain" description="Mnd1 HTH" evidence="2">
    <location>
        <begin position="16"/>
        <end position="72"/>
    </location>
</feature>
<reference evidence="3 4" key="1">
    <citation type="submission" date="2014-03" db="EMBL/GenBank/DDBJ databases">
        <title>The Genome Sequence of Plasmodium fragile nilgiri.</title>
        <authorList>
            <consortium name="The Broad Institute Genomics Platform"/>
            <consortium name="The Broad Institute Genome Sequencing Center for Infectious Disease"/>
            <person name="Neafsey D."/>
            <person name="Duraisingh M."/>
            <person name="Young S.K."/>
            <person name="Zeng Q."/>
            <person name="Gargeya S."/>
            <person name="Abouelleil A."/>
            <person name="Alvarado L."/>
            <person name="Chapman S.B."/>
            <person name="Gainer-Dewar J."/>
            <person name="Goldberg J."/>
            <person name="Griggs A."/>
            <person name="Gujja S."/>
            <person name="Hansen M."/>
            <person name="Howarth C."/>
            <person name="Imamovic A."/>
            <person name="Larimer J."/>
            <person name="Pearson M."/>
            <person name="Poon T.W."/>
            <person name="Priest M."/>
            <person name="Roberts A."/>
            <person name="Saif S."/>
            <person name="Shea T."/>
            <person name="Sykes S."/>
            <person name="Wortman J."/>
            <person name="Nusbaum C."/>
            <person name="Birren B."/>
        </authorList>
    </citation>
    <scope>NUCLEOTIDE SEQUENCE [LARGE SCALE GENOMIC DNA]</scope>
    <source>
        <strain evidence="4">nilgiri</strain>
    </source>
</reference>
<dbReference type="RefSeq" id="XP_012334983.1">
    <property type="nucleotide sequence ID" value="XM_012479560.1"/>
</dbReference>
<dbReference type="VEuPathDB" id="PlasmoDB:AK88_01925"/>
<sequence>MKKKGKSNDEKKLILYDIMLESESFFILKELEALAPKKGIRSIFVKDLLQQLVDDNKVKSEKVGLQNVYWVLKTEESSTLQNSYQEMKEKKEEYEENAKREKEGYEEFVNSLNISQDELRDKMEEAKTLMSHLEKKKKELENVKKTDIKQIEKMKMQNECALESIQRWNNNISLVKQWIQDRTNKPADTVDRLLGMEKKEEYEENAKREKEGYEEFVNSLNISQDELRDKMEEAKTLMSHLEKKKKELENVKKTDIKQIEKMKMQNECALESIQRWNNNISLVKQWIQDRTNKPADTVDRLLGM</sequence>
<keyword evidence="1" id="KW-0175">Coiled coil</keyword>
<dbReference type="GeneID" id="24267239"/>
<dbReference type="Proteomes" id="UP000054561">
    <property type="component" value="Unassembled WGS sequence"/>
</dbReference>
<proteinExistence type="predicted"/>
<dbReference type="OrthoDB" id="273345at2759"/>
<dbReference type="InterPro" id="IPR040453">
    <property type="entry name" value="Mnd1_HTH"/>
</dbReference>
<evidence type="ECO:0000256" key="1">
    <source>
        <dbReference type="SAM" id="Coils"/>
    </source>
</evidence>